<gene>
    <name evidence="1" type="ORF">CEUTPL_LOCUS9548</name>
</gene>
<dbReference type="EMBL" id="OU892281">
    <property type="protein sequence ID" value="CAG9769032.1"/>
    <property type="molecule type" value="Genomic_DNA"/>
</dbReference>
<evidence type="ECO:0000313" key="2">
    <source>
        <dbReference type="Proteomes" id="UP001152799"/>
    </source>
</evidence>
<proteinExistence type="predicted"/>
<evidence type="ECO:0000313" key="1">
    <source>
        <dbReference type="EMBL" id="CAG9769032.1"/>
    </source>
</evidence>
<protein>
    <submittedName>
        <fullName evidence="1">Uncharacterized protein</fullName>
    </submittedName>
</protein>
<keyword evidence="2" id="KW-1185">Reference proteome</keyword>
<reference evidence="1" key="1">
    <citation type="submission" date="2022-01" db="EMBL/GenBank/DDBJ databases">
        <authorList>
            <person name="King R."/>
        </authorList>
    </citation>
    <scope>NUCLEOTIDE SEQUENCE</scope>
</reference>
<sequence>MTLPVALLIASYKQEVNQLEIRDLLDETDTSQLETLACKCKLHLNRKQLVPPTKDCLFEGVTPTSDLGSDISESTNSSGLVYTTKSYSLFSKKDQIEHVQTNDDIAEHLKVVLDLIENVNVRFTNSYLFKENEEIKINYQGRDILELGKNLQGGFHVTHPATGNGYSPSFYGCLEKVCTIDDCGFIDVFPLRLANCLSKI</sequence>
<dbReference type="Proteomes" id="UP001152799">
    <property type="component" value="Chromosome 5"/>
</dbReference>
<accession>A0A9N9QG62</accession>
<name>A0A9N9QG62_9CUCU</name>
<organism evidence="1 2">
    <name type="scientific">Ceutorhynchus assimilis</name>
    <name type="common">cabbage seed weevil</name>
    <dbReference type="NCBI Taxonomy" id="467358"/>
    <lineage>
        <taxon>Eukaryota</taxon>
        <taxon>Metazoa</taxon>
        <taxon>Ecdysozoa</taxon>
        <taxon>Arthropoda</taxon>
        <taxon>Hexapoda</taxon>
        <taxon>Insecta</taxon>
        <taxon>Pterygota</taxon>
        <taxon>Neoptera</taxon>
        <taxon>Endopterygota</taxon>
        <taxon>Coleoptera</taxon>
        <taxon>Polyphaga</taxon>
        <taxon>Cucujiformia</taxon>
        <taxon>Curculionidae</taxon>
        <taxon>Ceutorhynchinae</taxon>
        <taxon>Ceutorhynchus</taxon>
    </lineage>
</organism>
<dbReference type="OrthoDB" id="6772690at2759"/>
<dbReference type="AlphaFoldDB" id="A0A9N9QG62"/>